<feature type="signal peptide" evidence="1">
    <location>
        <begin position="1"/>
        <end position="26"/>
    </location>
</feature>
<sequence>MKKLLLSLEKKNLFLLLLLLSANSFSQVNFKNQGFESSVADNYSYTGSSSSVTTSTTTSMWSCYL</sequence>
<comment type="caution">
    <text evidence="2">The sequence shown here is derived from an EMBL/GenBank/DDBJ whole genome shotgun (WGS) entry which is preliminary data.</text>
</comment>
<gene>
    <name evidence="2" type="ORF">H9X54_006195</name>
</gene>
<reference evidence="2 3" key="1">
    <citation type="submission" date="2021-02" db="EMBL/GenBank/DDBJ databases">
        <authorList>
            <person name="Jung H.S."/>
            <person name="Chun B.H."/>
            <person name="Jeon C.O."/>
        </authorList>
    </citation>
    <scope>NUCLEOTIDE SEQUENCE [LARGE SCALE GENOMIC DNA]</scope>
    <source>
        <strain evidence="2 3">LMG 25203</strain>
    </source>
</reference>
<dbReference type="RefSeq" id="WP_204158736.1">
    <property type="nucleotide sequence ID" value="NZ_JACSOD020000458.1"/>
</dbReference>
<keyword evidence="3" id="KW-1185">Reference proteome</keyword>
<dbReference type="Proteomes" id="UP000759529">
    <property type="component" value="Unassembled WGS sequence"/>
</dbReference>
<keyword evidence="1" id="KW-0732">Signal</keyword>
<evidence type="ECO:0000313" key="3">
    <source>
        <dbReference type="Proteomes" id="UP000759529"/>
    </source>
</evidence>
<feature type="chain" id="PRO_5045048269" evidence="1">
    <location>
        <begin position="27"/>
        <end position="65"/>
    </location>
</feature>
<evidence type="ECO:0000256" key="1">
    <source>
        <dbReference type="SAM" id="SignalP"/>
    </source>
</evidence>
<evidence type="ECO:0000313" key="2">
    <source>
        <dbReference type="EMBL" id="MBM6498892.1"/>
    </source>
</evidence>
<name>A0ABS2CVA8_9FLAO</name>
<accession>A0ABS2CVA8</accession>
<proteinExistence type="predicted"/>
<protein>
    <submittedName>
        <fullName evidence="2">Uncharacterized protein</fullName>
    </submittedName>
</protein>
<dbReference type="EMBL" id="JACSOD020000458">
    <property type="protein sequence ID" value="MBM6498892.1"/>
    <property type="molecule type" value="Genomic_DNA"/>
</dbReference>
<organism evidence="2 3">
    <name type="scientific">Flavobacterium macrobrachii</name>
    <dbReference type="NCBI Taxonomy" id="591204"/>
    <lineage>
        <taxon>Bacteria</taxon>
        <taxon>Pseudomonadati</taxon>
        <taxon>Bacteroidota</taxon>
        <taxon>Flavobacteriia</taxon>
        <taxon>Flavobacteriales</taxon>
        <taxon>Flavobacteriaceae</taxon>
        <taxon>Flavobacterium</taxon>
    </lineage>
</organism>